<feature type="chain" id="PRO_5007404830" evidence="1">
    <location>
        <begin position="26"/>
        <end position="131"/>
    </location>
</feature>
<dbReference type="AlphaFoldDB" id="A0A0G4I7C0"/>
<gene>
    <name evidence="2" type="ORF">Cvel_25033</name>
    <name evidence="3" type="ORF">Cvel_36520</name>
</gene>
<sequence>MRGLSVAFFASLALSLLGGVSLVAGFVPYSNAPSSPSALFGSRRRYSLPQWKRESSVASPTFGHSETASQMEGGAEIEVSVGRAEVGRFFKKRYAALTAAGLVAALAVAPPTSATVLGVLKVGGSADFLFF</sequence>
<name>A0A0G4I7C0_9ALVE</name>
<evidence type="ECO:0000256" key="1">
    <source>
        <dbReference type="SAM" id="SignalP"/>
    </source>
</evidence>
<organism evidence="3">
    <name type="scientific">Chromera velia CCMP2878</name>
    <dbReference type="NCBI Taxonomy" id="1169474"/>
    <lineage>
        <taxon>Eukaryota</taxon>
        <taxon>Sar</taxon>
        <taxon>Alveolata</taxon>
        <taxon>Colpodellida</taxon>
        <taxon>Chromeraceae</taxon>
        <taxon>Chromera</taxon>
    </lineage>
</organism>
<dbReference type="EMBL" id="CDMZ01005455">
    <property type="protein sequence ID" value="CEM52975.1"/>
    <property type="molecule type" value="Genomic_DNA"/>
</dbReference>
<proteinExistence type="predicted"/>
<evidence type="ECO:0000313" key="2">
    <source>
        <dbReference type="EMBL" id="CEM39825.1"/>
    </source>
</evidence>
<dbReference type="VEuPathDB" id="CryptoDB:Cvel_36520"/>
<dbReference type="VEuPathDB" id="CryptoDB:Cvel_25033"/>
<evidence type="ECO:0000313" key="3">
    <source>
        <dbReference type="EMBL" id="CEM52975.1"/>
    </source>
</evidence>
<accession>A0A0G4I7C0</accession>
<dbReference type="EMBL" id="CDMZ01001959">
    <property type="protein sequence ID" value="CEM39825.1"/>
    <property type="molecule type" value="Genomic_DNA"/>
</dbReference>
<keyword evidence="1" id="KW-0732">Signal</keyword>
<reference evidence="3" key="1">
    <citation type="submission" date="2014-11" db="EMBL/GenBank/DDBJ databases">
        <authorList>
            <person name="Otto D Thomas"/>
            <person name="Naeem Raeece"/>
        </authorList>
    </citation>
    <scope>NUCLEOTIDE SEQUENCE</scope>
</reference>
<protein>
    <submittedName>
        <fullName evidence="3">Uncharacterized protein</fullName>
    </submittedName>
</protein>
<feature type="signal peptide" evidence="1">
    <location>
        <begin position="1"/>
        <end position="25"/>
    </location>
</feature>